<dbReference type="Proteomes" id="UP000215224">
    <property type="component" value="Chromosome"/>
</dbReference>
<dbReference type="EMBL" id="CP018866">
    <property type="protein sequence ID" value="AST90477.1"/>
    <property type="molecule type" value="Genomic_DNA"/>
</dbReference>
<evidence type="ECO:0000313" key="1">
    <source>
        <dbReference type="EMBL" id="AST90477.1"/>
    </source>
</evidence>
<dbReference type="InterPro" id="IPR025544">
    <property type="entry name" value="YhzD"/>
</dbReference>
<keyword evidence="2" id="KW-1185">Reference proteome</keyword>
<organism evidence="1 2">
    <name type="scientific">Sutcliffiella cohnii</name>
    <dbReference type="NCBI Taxonomy" id="33932"/>
    <lineage>
        <taxon>Bacteria</taxon>
        <taxon>Bacillati</taxon>
        <taxon>Bacillota</taxon>
        <taxon>Bacilli</taxon>
        <taxon>Bacillales</taxon>
        <taxon>Bacillaceae</taxon>
        <taxon>Sutcliffiella</taxon>
    </lineage>
</organism>
<dbReference type="Pfam" id="PF14120">
    <property type="entry name" value="YhzD"/>
    <property type="match status" value="1"/>
</dbReference>
<dbReference type="RefSeq" id="WP_066419156.1">
    <property type="nucleotide sequence ID" value="NZ_CP018866.1"/>
</dbReference>
<dbReference type="AlphaFoldDB" id="A0A223KM64"/>
<evidence type="ECO:0008006" key="3">
    <source>
        <dbReference type="Google" id="ProtNLM"/>
    </source>
</evidence>
<evidence type="ECO:0000313" key="2">
    <source>
        <dbReference type="Proteomes" id="UP000215224"/>
    </source>
</evidence>
<protein>
    <recommendedName>
        <fullName evidence="3">YhzD-like protein</fullName>
    </recommendedName>
</protein>
<accession>A0A223KM64</accession>
<proteinExistence type="predicted"/>
<sequence length="61" mass="7151">MEKFTLTVFHNNGEKLLDETFEAASEKEAKQLGEKRLEELNFLQTTHRCTNSKGKLLLFHR</sequence>
<reference evidence="1 2" key="1">
    <citation type="submission" date="2016-12" db="EMBL/GenBank/DDBJ databases">
        <title>The whole genome sequencing and assembly of Bacillus cohnii DSM 6307T strain.</title>
        <authorList>
            <person name="Lee Y.-J."/>
            <person name="Yi H."/>
            <person name="Bahn Y.-S."/>
            <person name="Kim J.F."/>
            <person name="Lee D.-W."/>
        </authorList>
    </citation>
    <scope>NUCLEOTIDE SEQUENCE [LARGE SCALE GENOMIC DNA]</scope>
    <source>
        <strain evidence="1 2">DSM 6307</strain>
    </source>
</reference>
<dbReference type="STRING" id="1314751.GCA_001591425_03520"/>
<name>A0A223KM64_9BACI</name>
<gene>
    <name evidence="1" type="ORF">BC6307_03895</name>
</gene>
<dbReference type="KEGG" id="bcoh:BC6307_03895"/>